<evidence type="ECO:0000313" key="3">
    <source>
        <dbReference type="EMBL" id="DAF58969.1"/>
    </source>
</evidence>
<accession>A0A8S5T6U8</accession>
<dbReference type="Gene3D" id="1.10.10.60">
    <property type="entry name" value="Homeodomain-like"/>
    <property type="match status" value="1"/>
</dbReference>
<feature type="domain" description="Transposase IS30-like HTH" evidence="2">
    <location>
        <begin position="24"/>
        <end position="66"/>
    </location>
</feature>
<evidence type="ECO:0000259" key="2">
    <source>
        <dbReference type="Pfam" id="PF13936"/>
    </source>
</evidence>
<name>A0A8S5T6U8_9CAUD</name>
<dbReference type="InterPro" id="IPR025246">
    <property type="entry name" value="IS30-like_HTH"/>
</dbReference>
<reference evidence="3" key="1">
    <citation type="journal article" date="2021" name="Proc. Natl. Acad. Sci. U.S.A.">
        <title>A Catalog of Tens of Thousands of Viruses from Human Metagenomes Reveals Hidden Associations with Chronic Diseases.</title>
        <authorList>
            <person name="Tisza M.J."/>
            <person name="Buck C.B."/>
        </authorList>
    </citation>
    <scope>NUCLEOTIDE SEQUENCE</scope>
    <source>
        <strain evidence="3">CtgXa1</strain>
    </source>
</reference>
<dbReference type="InterPro" id="IPR009057">
    <property type="entry name" value="Homeodomain-like_sf"/>
</dbReference>
<sequence length="107" mass="12496">MRKRFYTFFALFFYRKRGAEVREYRYLTHDDRLLIEKLYAHGITPSSIAGVVGVSLATIYRELPRGYTGKRYPGGRKVYSAEKAQQTTNQNIKRRGRTPADRKDATK</sequence>
<dbReference type="EMBL" id="BK032760">
    <property type="protein sequence ID" value="DAF58969.1"/>
    <property type="molecule type" value="Genomic_DNA"/>
</dbReference>
<feature type="region of interest" description="Disordered" evidence="1">
    <location>
        <begin position="66"/>
        <end position="107"/>
    </location>
</feature>
<dbReference type="Pfam" id="PF13936">
    <property type="entry name" value="HTH_38"/>
    <property type="match status" value="1"/>
</dbReference>
<proteinExistence type="predicted"/>
<organism evidence="3">
    <name type="scientific">Myoviridae sp. ctgXa1</name>
    <dbReference type="NCBI Taxonomy" id="2827700"/>
    <lineage>
        <taxon>Viruses</taxon>
        <taxon>Duplodnaviria</taxon>
        <taxon>Heunggongvirae</taxon>
        <taxon>Uroviricota</taxon>
        <taxon>Caudoviricetes</taxon>
    </lineage>
</organism>
<evidence type="ECO:0000256" key="1">
    <source>
        <dbReference type="SAM" id="MobiDB-lite"/>
    </source>
</evidence>
<protein>
    <submittedName>
        <fullName evidence="3">RNaseH</fullName>
    </submittedName>
</protein>
<dbReference type="SUPFAM" id="SSF46689">
    <property type="entry name" value="Homeodomain-like"/>
    <property type="match status" value="1"/>
</dbReference>
<feature type="compositionally biased region" description="Basic and acidic residues" evidence="1">
    <location>
        <begin position="98"/>
        <end position="107"/>
    </location>
</feature>